<dbReference type="PROSITE" id="PS00028">
    <property type="entry name" value="ZINC_FINGER_C2H2_1"/>
    <property type="match status" value="1"/>
</dbReference>
<organism evidence="10 11">
    <name type="scientific">Mycena maculata</name>
    <dbReference type="NCBI Taxonomy" id="230809"/>
    <lineage>
        <taxon>Eukaryota</taxon>
        <taxon>Fungi</taxon>
        <taxon>Dikarya</taxon>
        <taxon>Basidiomycota</taxon>
        <taxon>Agaricomycotina</taxon>
        <taxon>Agaricomycetes</taxon>
        <taxon>Agaricomycetidae</taxon>
        <taxon>Agaricales</taxon>
        <taxon>Marasmiineae</taxon>
        <taxon>Mycenaceae</taxon>
        <taxon>Mycena</taxon>
    </lineage>
</organism>
<keyword evidence="11" id="KW-1185">Reference proteome</keyword>
<feature type="compositionally biased region" description="Polar residues" evidence="8">
    <location>
        <begin position="442"/>
        <end position="460"/>
    </location>
</feature>
<dbReference type="SUPFAM" id="SSF57667">
    <property type="entry name" value="beta-beta-alpha zinc fingers"/>
    <property type="match status" value="1"/>
</dbReference>
<feature type="region of interest" description="Disordered" evidence="8">
    <location>
        <begin position="357"/>
        <end position="532"/>
    </location>
</feature>
<evidence type="ECO:0000256" key="6">
    <source>
        <dbReference type="ARBA" id="ARBA00023242"/>
    </source>
</evidence>
<feature type="domain" description="C2H2-type" evidence="9">
    <location>
        <begin position="537"/>
        <end position="564"/>
    </location>
</feature>
<name>A0AAD7NEP2_9AGAR</name>
<evidence type="ECO:0000256" key="1">
    <source>
        <dbReference type="ARBA" id="ARBA00004123"/>
    </source>
</evidence>
<gene>
    <name evidence="10" type="ORF">DFH07DRAFT_458255</name>
</gene>
<dbReference type="Proteomes" id="UP001215280">
    <property type="component" value="Unassembled WGS sequence"/>
</dbReference>
<dbReference type="InterPro" id="IPR036236">
    <property type="entry name" value="Znf_C2H2_sf"/>
</dbReference>
<keyword evidence="6" id="KW-0539">Nucleus</keyword>
<feature type="compositionally biased region" description="Low complexity" evidence="8">
    <location>
        <begin position="161"/>
        <end position="191"/>
    </location>
</feature>
<evidence type="ECO:0000256" key="4">
    <source>
        <dbReference type="ARBA" id="ARBA00022771"/>
    </source>
</evidence>
<dbReference type="PROSITE" id="PS50157">
    <property type="entry name" value="ZINC_FINGER_C2H2_2"/>
    <property type="match status" value="1"/>
</dbReference>
<dbReference type="SMART" id="SM00355">
    <property type="entry name" value="ZnF_C2H2"/>
    <property type="match status" value="2"/>
</dbReference>
<keyword evidence="3" id="KW-0677">Repeat</keyword>
<feature type="compositionally biased region" description="Low complexity" evidence="8">
    <location>
        <begin position="130"/>
        <end position="141"/>
    </location>
</feature>
<dbReference type="Gene3D" id="3.30.160.60">
    <property type="entry name" value="Classic Zinc Finger"/>
    <property type="match status" value="1"/>
</dbReference>
<evidence type="ECO:0000256" key="5">
    <source>
        <dbReference type="ARBA" id="ARBA00022833"/>
    </source>
</evidence>
<evidence type="ECO:0000256" key="3">
    <source>
        <dbReference type="ARBA" id="ARBA00022737"/>
    </source>
</evidence>
<feature type="compositionally biased region" description="Polar residues" evidence="8">
    <location>
        <begin position="357"/>
        <end position="373"/>
    </location>
</feature>
<feature type="region of interest" description="Disordered" evidence="8">
    <location>
        <begin position="251"/>
        <end position="310"/>
    </location>
</feature>
<keyword evidence="4 7" id="KW-0863">Zinc-finger</keyword>
<reference evidence="10" key="1">
    <citation type="submission" date="2023-03" db="EMBL/GenBank/DDBJ databases">
        <title>Massive genome expansion in bonnet fungi (Mycena s.s.) driven by repeated elements and novel gene families across ecological guilds.</title>
        <authorList>
            <consortium name="Lawrence Berkeley National Laboratory"/>
            <person name="Harder C.B."/>
            <person name="Miyauchi S."/>
            <person name="Viragh M."/>
            <person name="Kuo A."/>
            <person name="Thoen E."/>
            <person name="Andreopoulos B."/>
            <person name="Lu D."/>
            <person name="Skrede I."/>
            <person name="Drula E."/>
            <person name="Henrissat B."/>
            <person name="Morin E."/>
            <person name="Kohler A."/>
            <person name="Barry K."/>
            <person name="LaButti K."/>
            <person name="Morin E."/>
            <person name="Salamov A."/>
            <person name="Lipzen A."/>
            <person name="Mereny Z."/>
            <person name="Hegedus B."/>
            <person name="Baldrian P."/>
            <person name="Stursova M."/>
            <person name="Weitz H."/>
            <person name="Taylor A."/>
            <person name="Grigoriev I.V."/>
            <person name="Nagy L.G."/>
            <person name="Martin F."/>
            <person name="Kauserud H."/>
        </authorList>
    </citation>
    <scope>NUCLEOTIDE SEQUENCE</scope>
    <source>
        <strain evidence="10">CBHHK188m</strain>
    </source>
</reference>
<sequence length="598" mass="64708">MAHHRDQPSSFLPYTPSEPTDAMTRPSERAESPAAVTISIEAEHDCSIPGAATHTVPGPNIPHDAQWRGSDLSPNAGMVIRAHSFGGQLQAPLSGLRRRALSDSVSFSGMNPQIYPDTFADDDEDFAQNSPLHLSPHWSSPGRGRELEQGTPPNFSPSPHLPLSLPAWNSEAGSESSPSRSSSLIRVPSSSEQLETQSQWGAFPQQQTTLSHFPSSPFSSSSLPLWRSETASETSSIGSVSPVPSHLHLPFAGVHQSYPHPRHLPGSNSENPSHDDYIDDDLEASNRGRSTRRSQRYIMPFDDPSAGGIDDDVRRLEALTLGGGGTSTEAYDLSRYSPRGTDSSWGHFHHQSWGLQLQIPPSSQPETWPQDTNSGSISSSSSRSPHHPLAIQPSTPLDFPGGSLDGSPPHDTYPPSSDRIYSPTVSRSGSSARNNRRRRLQDGQSPYPSPVTDGQPTGLNAQDEFGPGGNTASDPSLSDLSHASAPDAPAGTFSPQSYDQSGQSGPSQSSAIRPVATDATRRASTARRKDPSKRGAFICELCGHDFTAKHNYQNHMNSHNSVKPFQCEKCSQRFVTQHVLKRHDPKCSSRSLSKKRRS</sequence>
<evidence type="ECO:0000313" key="11">
    <source>
        <dbReference type="Proteomes" id="UP001215280"/>
    </source>
</evidence>
<dbReference type="InterPro" id="IPR013087">
    <property type="entry name" value="Znf_C2H2_type"/>
</dbReference>
<feature type="region of interest" description="Disordered" evidence="8">
    <location>
        <begin position="1"/>
        <end position="34"/>
    </location>
</feature>
<proteinExistence type="predicted"/>
<dbReference type="PANTHER" id="PTHR16515:SF49">
    <property type="entry name" value="GASTRULA ZINC FINGER PROTEIN XLCGF49.1-LIKE-RELATED"/>
    <property type="match status" value="1"/>
</dbReference>
<dbReference type="AlphaFoldDB" id="A0AAD7NEP2"/>
<feature type="region of interest" description="Disordered" evidence="8">
    <location>
        <begin position="106"/>
        <end position="198"/>
    </location>
</feature>
<dbReference type="GO" id="GO:0010468">
    <property type="term" value="P:regulation of gene expression"/>
    <property type="evidence" value="ECO:0007669"/>
    <property type="project" value="TreeGrafter"/>
</dbReference>
<comment type="subcellular location">
    <subcellularLocation>
        <location evidence="1">Nucleus</location>
    </subcellularLocation>
</comment>
<accession>A0AAD7NEP2</accession>
<evidence type="ECO:0000256" key="8">
    <source>
        <dbReference type="SAM" id="MobiDB-lite"/>
    </source>
</evidence>
<keyword evidence="5" id="KW-0862">Zinc</keyword>
<dbReference type="GO" id="GO:0005634">
    <property type="term" value="C:nucleus"/>
    <property type="evidence" value="ECO:0007669"/>
    <property type="project" value="UniProtKB-SubCell"/>
</dbReference>
<dbReference type="InterPro" id="IPR050331">
    <property type="entry name" value="Zinc_finger"/>
</dbReference>
<evidence type="ECO:0000256" key="7">
    <source>
        <dbReference type="PROSITE-ProRule" id="PRU00042"/>
    </source>
</evidence>
<protein>
    <recommendedName>
        <fullName evidence="9">C2H2-type domain-containing protein</fullName>
    </recommendedName>
</protein>
<feature type="compositionally biased region" description="Polar residues" evidence="8">
    <location>
        <begin position="470"/>
        <end position="481"/>
    </location>
</feature>
<dbReference type="GO" id="GO:0008270">
    <property type="term" value="F:zinc ion binding"/>
    <property type="evidence" value="ECO:0007669"/>
    <property type="project" value="UniProtKB-KW"/>
</dbReference>
<evidence type="ECO:0000259" key="9">
    <source>
        <dbReference type="PROSITE" id="PS50157"/>
    </source>
</evidence>
<comment type="caution">
    <text evidence="10">The sequence shown here is derived from an EMBL/GenBank/DDBJ whole genome shotgun (WGS) entry which is preliminary data.</text>
</comment>
<dbReference type="PANTHER" id="PTHR16515">
    <property type="entry name" value="PR DOMAIN ZINC FINGER PROTEIN"/>
    <property type="match status" value="1"/>
</dbReference>
<evidence type="ECO:0000256" key="2">
    <source>
        <dbReference type="ARBA" id="ARBA00022723"/>
    </source>
</evidence>
<evidence type="ECO:0000313" key="10">
    <source>
        <dbReference type="EMBL" id="KAJ7757728.1"/>
    </source>
</evidence>
<keyword evidence="2" id="KW-0479">Metal-binding</keyword>
<dbReference type="EMBL" id="JARJLG010000057">
    <property type="protein sequence ID" value="KAJ7757728.1"/>
    <property type="molecule type" value="Genomic_DNA"/>
</dbReference>
<feature type="compositionally biased region" description="Low complexity" evidence="8">
    <location>
        <begin position="374"/>
        <end position="383"/>
    </location>
</feature>
<feature type="compositionally biased region" description="Low complexity" evidence="8">
    <location>
        <begin position="494"/>
        <end position="510"/>
    </location>
</feature>